<evidence type="ECO:0000313" key="2">
    <source>
        <dbReference type="EMBL" id="UGS34305.1"/>
    </source>
</evidence>
<protein>
    <recommendedName>
        <fullName evidence="1">Cyclodeaminase/cyclohydrolase domain-containing protein</fullName>
    </recommendedName>
</protein>
<evidence type="ECO:0000259" key="1">
    <source>
        <dbReference type="Pfam" id="PF04961"/>
    </source>
</evidence>
<accession>A0A9E7BYC1</accession>
<dbReference type="AlphaFoldDB" id="A0A9E7BYC1"/>
<dbReference type="SUPFAM" id="SSF101262">
    <property type="entry name" value="Methenyltetrahydrofolate cyclohydrolase-like"/>
    <property type="match status" value="1"/>
</dbReference>
<sequence length="184" mass="18740">MGSEQHTFGELLEELAAPTPSPAAGTACAWALALAAGLVELSAGVTLARADLAGVHPRMEEIVARVRARRAEALELGDADRSSFGPVLEAQRLAADDPARPQRLADALSGAAETPLALARAAAEVADLAAEAARTGNRAATGDAAAAGLLARAAGTAAARIVLINLARQRDDPRVDEARALADR</sequence>
<dbReference type="Gene3D" id="1.20.120.680">
    <property type="entry name" value="Formiminotetrahydrofolate cyclodeaminase monomer, up-and-down helical bundle"/>
    <property type="match status" value="1"/>
</dbReference>
<dbReference type="InterPro" id="IPR036178">
    <property type="entry name" value="Formintransfe-cycloase-like_sf"/>
</dbReference>
<reference evidence="2" key="1">
    <citation type="journal article" date="2022" name="Int. J. Syst. Evol. Microbiol.">
        <title>Pseudomonas aegrilactucae sp. nov. and Pseudomonas morbosilactucae sp. nov., pathogens causing bacterial rot of lettuce in Japan.</title>
        <authorList>
            <person name="Sawada H."/>
            <person name="Fujikawa T."/>
            <person name="Satou M."/>
        </authorList>
    </citation>
    <scope>NUCLEOTIDE SEQUENCE</scope>
    <source>
        <strain evidence="2">0166_1</strain>
    </source>
</reference>
<proteinExistence type="predicted"/>
<dbReference type="Proteomes" id="UP001162834">
    <property type="component" value="Chromosome"/>
</dbReference>
<gene>
    <name evidence="2" type="ORF">DSM104329_00681</name>
</gene>
<evidence type="ECO:0000313" key="3">
    <source>
        <dbReference type="Proteomes" id="UP001162834"/>
    </source>
</evidence>
<dbReference type="GO" id="GO:0003824">
    <property type="term" value="F:catalytic activity"/>
    <property type="evidence" value="ECO:0007669"/>
    <property type="project" value="InterPro"/>
</dbReference>
<feature type="domain" description="Cyclodeaminase/cyclohydrolase" evidence="1">
    <location>
        <begin position="8"/>
        <end position="180"/>
    </location>
</feature>
<dbReference type="RefSeq" id="WP_259313989.1">
    <property type="nucleotide sequence ID" value="NZ_CP087164.1"/>
</dbReference>
<dbReference type="Pfam" id="PF04961">
    <property type="entry name" value="FTCD_C"/>
    <property type="match status" value="1"/>
</dbReference>
<organism evidence="2 3">
    <name type="scientific">Capillimicrobium parvum</name>
    <dbReference type="NCBI Taxonomy" id="2884022"/>
    <lineage>
        <taxon>Bacteria</taxon>
        <taxon>Bacillati</taxon>
        <taxon>Actinomycetota</taxon>
        <taxon>Thermoleophilia</taxon>
        <taxon>Solirubrobacterales</taxon>
        <taxon>Capillimicrobiaceae</taxon>
        <taxon>Capillimicrobium</taxon>
    </lineage>
</organism>
<dbReference type="EMBL" id="CP087164">
    <property type="protein sequence ID" value="UGS34305.1"/>
    <property type="molecule type" value="Genomic_DNA"/>
</dbReference>
<dbReference type="KEGG" id="sbae:DSM104329_00681"/>
<keyword evidence="3" id="KW-1185">Reference proteome</keyword>
<name>A0A9E7BYC1_9ACTN</name>
<dbReference type="InterPro" id="IPR007044">
    <property type="entry name" value="Cyclodeamin/CycHdrlase"/>
</dbReference>